<proteinExistence type="predicted"/>
<dbReference type="VEuPathDB" id="VectorBase:AMEC017960"/>
<evidence type="ECO:0000313" key="2">
    <source>
        <dbReference type="EnsemblMetazoa" id="AMEC017960-PA"/>
    </source>
</evidence>
<feature type="compositionally biased region" description="Low complexity" evidence="1">
    <location>
        <begin position="115"/>
        <end position="124"/>
    </location>
</feature>
<keyword evidence="3" id="KW-1185">Reference proteome</keyword>
<accession>A0A182UCM1</accession>
<feature type="region of interest" description="Disordered" evidence="1">
    <location>
        <begin position="46"/>
        <end position="150"/>
    </location>
</feature>
<evidence type="ECO:0000256" key="1">
    <source>
        <dbReference type="SAM" id="MobiDB-lite"/>
    </source>
</evidence>
<feature type="region of interest" description="Disordered" evidence="1">
    <location>
        <begin position="212"/>
        <end position="235"/>
    </location>
</feature>
<reference evidence="3" key="1">
    <citation type="submission" date="2014-01" db="EMBL/GenBank/DDBJ databases">
        <title>The Genome Sequence of Anopheles melas CM1001059_A (V2).</title>
        <authorList>
            <consortium name="The Broad Institute Genomics Platform"/>
            <person name="Neafsey D.E."/>
            <person name="Besansky N."/>
            <person name="Howell P."/>
            <person name="Walton C."/>
            <person name="Young S.K."/>
            <person name="Zeng Q."/>
            <person name="Gargeya S."/>
            <person name="Fitzgerald M."/>
            <person name="Haas B."/>
            <person name="Abouelleil A."/>
            <person name="Allen A.W."/>
            <person name="Alvarado L."/>
            <person name="Arachchi H.M."/>
            <person name="Berlin A.M."/>
            <person name="Chapman S.B."/>
            <person name="Gainer-Dewar J."/>
            <person name="Goldberg J."/>
            <person name="Griggs A."/>
            <person name="Gujja S."/>
            <person name="Hansen M."/>
            <person name="Howarth C."/>
            <person name="Imamovic A."/>
            <person name="Ireland A."/>
            <person name="Larimer J."/>
            <person name="McCowan C."/>
            <person name="Murphy C."/>
            <person name="Pearson M."/>
            <person name="Poon T.W."/>
            <person name="Priest M."/>
            <person name="Roberts A."/>
            <person name="Saif S."/>
            <person name="Shea T."/>
            <person name="Sisk P."/>
            <person name="Sykes S."/>
            <person name="Wortman J."/>
            <person name="Nusbaum C."/>
            <person name="Birren B."/>
        </authorList>
    </citation>
    <scope>NUCLEOTIDE SEQUENCE [LARGE SCALE GENOMIC DNA]</scope>
    <source>
        <strain evidence="3">CM1001059</strain>
    </source>
</reference>
<reference evidence="2" key="2">
    <citation type="submission" date="2020-05" db="UniProtKB">
        <authorList>
            <consortium name="EnsemblMetazoa"/>
        </authorList>
    </citation>
    <scope>IDENTIFICATION</scope>
    <source>
        <strain evidence="2">CM1001059</strain>
    </source>
</reference>
<feature type="compositionally biased region" description="Basic and acidic residues" evidence="1">
    <location>
        <begin position="80"/>
        <end position="89"/>
    </location>
</feature>
<name>A0A182UCM1_9DIPT</name>
<dbReference type="EnsemblMetazoa" id="AMEC017960-RA">
    <property type="protein sequence ID" value="AMEC017960-PA"/>
    <property type="gene ID" value="AMEC017960"/>
</dbReference>
<protein>
    <submittedName>
        <fullName evidence="2">Uncharacterized protein</fullName>
    </submittedName>
</protein>
<feature type="compositionally biased region" description="Basic and acidic residues" evidence="1">
    <location>
        <begin position="217"/>
        <end position="229"/>
    </location>
</feature>
<evidence type="ECO:0000313" key="3">
    <source>
        <dbReference type="Proteomes" id="UP000075902"/>
    </source>
</evidence>
<dbReference type="AlphaFoldDB" id="A0A182UCM1"/>
<organism evidence="2 3">
    <name type="scientific">Anopheles melas</name>
    <dbReference type="NCBI Taxonomy" id="34690"/>
    <lineage>
        <taxon>Eukaryota</taxon>
        <taxon>Metazoa</taxon>
        <taxon>Ecdysozoa</taxon>
        <taxon>Arthropoda</taxon>
        <taxon>Hexapoda</taxon>
        <taxon>Insecta</taxon>
        <taxon>Pterygota</taxon>
        <taxon>Neoptera</taxon>
        <taxon>Endopterygota</taxon>
        <taxon>Diptera</taxon>
        <taxon>Nematocera</taxon>
        <taxon>Culicoidea</taxon>
        <taxon>Culicidae</taxon>
        <taxon>Anophelinae</taxon>
        <taxon>Anopheles</taxon>
    </lineage>
</organism>
<dbReference type="Proteomes" id="UP000075902">
    <property type="component" value="Unassembled WGS sequence"/>
</dbReference>
<sequence>MLEKFWNAPSPFIERWPPPEPPWPWLVSSGPVDHGLLWSGVLPKPSPLGARQEPMCDDPFIRDEVTVASPTPPHPPADPRASESSRDDSEPQPSDDMAVVMMLDTEDRPPPAATPPLEAAALDAISSPAGPSTSTDGFGPALPTAAPPPALPLLLVRSPIETDEDDEDDSPTIVPTRLSPMSAPDARCLMFSRLLMLSVSSSDCELATHDSFASTEPEYRKSPMVDSHVRNHGPI</sequence>